<accession>A0ABN3VTM0</accession>
<dbReference type="RefSeq" id="WP_344969414.1">
    <property type="nucleotide sequence ID" value="NZ_BAAAVI010000009.1"/>
</dbReference>
<evidence type="ECO:0008006" key="4">
    <source>
        <dbReference type="Google" id="ProtNLM"/>
    </source>
</evidence>
<feature type="transmembrane region" description="Helical" evidence="1">
    <location>
        <begin position="16"/>
        <end position="39"/>
    </location>
</feature>
<proteinExistence type="predicted"/>
<dbReference type="EMBL" id="BAAAVI010000009">
    <property type="protein sequence ID" value="GAA2858154.1"/>
    <property type="molecule type" value="Genomic_DNA"/>
</dbReference>
<feature type="transmembrane region" description="Helical" evidence="1">
    <location>
        <begin position="59"/>
        <end position="77"/>
    </location>
</feature>
<gene>
    <name evidence="2" type="ORF">GCM10010517_16550</name>
</gene>
<comment type="caution">
    <text evidence="2">The sequence shown here is derived from an EMBL/GenBank/DDBJ whole genome shotgun (WGS) entry which is preliminary data.</text>
</comment>
<name>A0ABN3VTM0_9ACTN</name>
<organism evidence="2 3">
    <name type="scientific">Streptosporangium fragile</name>
    <dbReference type="NCBI Taxonomy" id="46186"/>
    <lineage>
        <taxon>Bacteria</taxon>
        <taxon>Bacillati</taxon>
        <taxon>Actinomycetota</taxon>
        <taxon>Actinomycetes</taxon>
        <taxon>Streptosporangiales</taxon>
        <taxon>Streptosporangiaceae</taxon>
        <taxon>Streptosporangium</taxon>
    </lineage>
</organism>
<reference evidence="2 3" key="1">
    <citation type="journal article" date="2019" name="Int. J. Syst. Evol. Microbiol.">
        <title>The Global Catalogue of Microorganisms (GCM) 10K type strain sequencing project: providing services to taxonomists for standard genome sequencing and annotation.</title>
        <authorList>
            <consortium name="The Broad Institute Genomics Platform"/>
            <consortium name="The Broad Institute Genome Sequencing Center for Infectious Disease"/>
            <person name="Wu L."/>
            <person name="Ma J."/>
        </authorList>
    </citation>
    <scope>NUCLEOTIDE SEQUENCE [LARGE SCALE GENOMIC DNA]</scope>
    <source>
        <strain evidence="2 3">JCM 6242</strain>
    </source>
</reference>
<evidence type="ECO:0000256" key="1">
    <source>
        <dbReference type="SAM" id="Phobius"/>
    </source>
</evidence>
<keyword evidence="1" id="KW-0812">Transmembrane</keyword>
<keyword evidence="1" id="KW-0472">Membrane</keyword>
<feature type="transmembrane region" description="Helical" evidence="1">
    <location>
        <begin position="119"/>
        <end position="139"/>
    </location>
</feature>
<evidence type="ECO:0000313" key="2">
    <source>
        <dbReference type="EMBL" id="GAA2858154.1"/>
    </source>
</evidence>
<keyword evidence="1" id="KW-1133">Transmembrane helix</keyword>
<feature type="transmembrane region" description="Helical" evidence="1">
    <location>
        <begin position="89"/>
        <end position="107"/>
    </location>
</feature>
<keyword evidence="3" id="KW-1185">Reference proteome</keyword>
<protein>
    <recommendedName>
        <fullName evidence="4">DUF2637 domain-containing protein</fullName>
    </recommendedName>
</protein>
<evidence type="ECO:0000313" key="3">
    <source>
        <dbReference type="Proteomes" id="UP001500831"/>
    </source>
</evidence>
<sequence>MPPIDQITTFAADQPVLTIIIAVFGLVLMAVAYFALRALLRLAVHVYQRHVAPRPVEDILTIVAASIATGVSAQGMWRFSSDVLGFDGPLRLLLFAFIEVAVITSAVRARRNMRENFSAGIDGVAVWVLTGLTAVLSSMDARSPAEAVFRLAAPLVAAWLWERGMAIERHRITGRARINWRITPERALVRIGLAEVSDRTASEVDAHRRLTRVALAAKRARALRASGASERKMRAALAKLDRAMDQAVEHSGLAVDSARQEALLSQIGALYNTSALIDLTPPVPWEPEREEPPARRVVPLRPAVSADPSVAISIDDDDDDEPHVVDDTPPPVVDTAQRAALMRAAREYWDKQIERKFVPRAADIAHEVGISLATAREYRALWKLEPKAHALLEAAYNEHGIVDTGTFPAIETEQVLTVNGSSPGR</sequence>
<dbReference type="Proteomes" id="UP001500831">
    <property type="component" value="Unassembled WGS sequence"/>
</dbReference>